<keyword evidence="5" id="KW-1185">Reference proteome</keyword>
<dbReference type="InterPro" id="IPR041522">
    <property type="entry name" value="CdaR_GGDEF"/>
</dbReference>
<dbReference type="Pfam" id="PF17853">
    <property type="entry name" value="GGDEF_2"/>
    <property type="match status" value="1"/>
</dbReference>
<dbReference type="EMBL" id="JBHUOP010000001">
    <property type="protein sequence ID" value="MFD2839216.1"/>
    <property type="molecule type" value="Genomic_DNA"/>
</dbReference>
<reference evidence="5" key="1">
    <citation type="journal article" date="2019" name="Int. J. Syst. Evol. Microbiol.">
        <title>The Global Catalogue of Microorganisms (GCM) 10K type strain sequencing project: providing services to taxonomists for standard genome sequencing and annotation.</title>
        <authorList>
            <consortium name="The Broad Institute Genomics Platform"/>
            <consortium name="The Broad Institute Genome Sequencing Center for Infectious Disease"/>
            <person name="Wu L."/>
            <person name="Ma J."/>
        </authorList>
    </citation>
    <scope>NUCLEOTIDE SEQUENCE [LARGE SCALE GENOMIC DNA]</scope>
    <source>
        <strain evidence="5">KCTC 33576</strain>
    </source>
</reference>
<dbReference type="InterPro" id="IPR051448">
    <property type="entry name" value="CdaR-like_regulators"/>
</dbReference>
<sequence length="395" mass="42280">MNNRDTTNGSVATDSLAEDQQRVKDGSGLLTSAALKKLDEALPWYRALPKDDRSWVGRVAEAGITSFINWYTHPELGIQSAGEMFAAAPPDLTRSISLQHTLQIVRCVVEVVEVYSDRLAVPGNEQTLKEAVLRYSREVAFEAAEVYARAAEVRGAWDARLEALVVDAIVRGDRDRSLRSRVSALGWSGVGKAIVIVGTTPPGFDDLRAADLRRAARRLVQDVLVGIQGDRIVLVLGGDGDLFSAAGLLEGRFGQGPIIIGPVVAGLDDAPRSASAALAGLEAVPAWPGAPRPVAADELLPERMLIGDPLARSSLVAQAFEPLQQSGGALLETLSAYLGTGRSLEGAARDLYVHPNTVRYRLRKVAELTGWDPLDARESFVLQVALAAGRLPVDL</sequence>
<feature type="domain" description="PucR C-terminal helix-turn-helix" evidence="2">
    <location>
        <begin position="330"/>
        <end position="388"/>
    </location>
</feature>
<accession>A0ABW5XDF4</accession>
<proteinExistence type="inferred from homology"/>
<evidence type="ECO:0000259" key="2">
    <source>
        <dbReference type="Pfam" id="PF13556"/>
    </source>
</evidence>
<evidence type="ECO:0000313" key="5">
    <source>
        <dbReference type="Proteomes" id="UP001597391"/>
    </source>
</evidence>
<dbReference type="InterPro" id="IPR042070">
    <property type="entry name" value="PucR_C-HTH_sf"/>
</dbReference>
<dbReference type="Proteomes" id="UP001597391">
    <property type="component" value="Unassembled WGS sequence"/>
</dbReference>
<evidence type="ECO:0000313" key="4">
    <source>
        <dbReference type="EMBL" id="MFD2839216.1"/>
    </source>
</evidence>
<evidence type="ECO:0000259" key="3">
    <source>
        <dbReference type="Pfam" id="PF17853"/>
    </source>
</evidence>
<dbReference type="Pfam" id="PF13556">
    <property type="entry name" value="HTH_30"/>
    <property type="match status" value="1"/>
</dbReference>
<evidence type="ECO:0000256" key="1">
    <source>
        <dbReference type="ARBA" id="ARBA00006754"/>
    </source>
</evidence>
<organism evidence="4 5">
    <name type="scientific">Populibacterium corticicola</name>
    <dbReference type="NCBI Taxonomy" id="1812826"/>
    <lineage>
        <taxon>Bacteria</taxon>
        <taxon>Bacillati</taxon>
        <taxon>Actinomycetota</taxon>
        <taxon>Actinomycetes</taxon>
        <taxon>Micrococcales</taxon>
        <taxon>Jonesiaceae</taxon>
        <taxon>Populibacterium</taxon>
    </lineage>
</organism>
<dbReference type="PANTHER" id="PTHR33744:SF7">
    <property type="entry name" value="PUCR FAMILY TRANSCRIPTIONAL REGULATOR"/>
    <property type="match status" value="1"/>
</dbReference>
<dbReference type="RefSeq" id="WP_377464653.1">
    <property type="nucleotide sequence ID" value="NZ_JBHUOP010000001.1"/>
</dbReference>
<dbReference type="Gene3D" id="1.10.10.2840">
    <property type="entry name" value="PucR C-terminal helix-turn-helix domain"/>
    <property type="match status" value="1"/>
</dbReference>
<dbReference type="InterPro" id="IPR025736">
    <property type="entry name" value="PucR_C-HTH_dom"/>
</dbReference>
<gene>
    <name evidence="4" type="ORF">ACFSYH_01345</name>
</gene>
<comment type="caution">
    <text evidence="4">The sequence shown here is derived from an EMBL/GenBank/DDBJ whole genome shotgun (WGS) entry which is preliminary data.</text>
</comment>
<dbReference type="PANTHER" id="PTHR33744">
    <property type="entry name" value="CARBOHYDRATE DIACID REGULATOR"/>
    <property type="match status" value="1"/>
</dbReference>
<name>A0ABW5XDF4_9MICO</name>
<protein>
    <submittedName>
        <fullName evidence="4">PucR family transcriptional regulator</fullName>
    </submittedName>
</protein>
<feature type="domain" description="CdaR GGDEF-like" evidence="3">
    <location>
        <begin position="172"/>
        <end position="282"/>
    </location>
</feature>
<comment type="similarity">
    <text evidence="1">Belongs to the CdaR family.</text>
</comment>